<dbReference type="InterPro" id="IPR044722">
    <property type="entry name" value="SecA_SF2_C"/>
</dbReference>
<sequence>MLQIISRLIDSNSSQLKKTDKPLEKIKELRKTVTKLSFDDMRKRIDEMRSELANLSMKIPESDKLSIKKIDRIKSLPEKEREIQSKLYEFMPEVYAFVDEIFFRKVGFRYHDVQLRAAIILAQGQRLVELFTGEGKTMTFQLPTILYSLVGRGAHLVTVNDYLSRRDGEYAGHIASELGLTVGIINSDVSYKFVPDHEIEKYFSEERLRSREELKSIEVSKMSGVNLMQVTKKEAYSCDITYGTNNEFGFDYLRDNMAWDLENLCQRELYYCLIDEADSILIDEARTPLIISGIPSDAEEEKYIKFAKAASVLQENEDYKVDHKGGGRAVVLTEEGIKKVEAILGIDNLWRDYSSAYHMEKALQAKALFHRDEHYIVKNGEVLIVDEFTGRILHGRRYSEGLHQAIEAKEGVKIQPESRTYATITFQNYFRLYKILCGGSGTIMTEGEEFYKIYGLESISIPTNKPVIRIDYPDRIYKNQESKFKAVIDEIKEKHSVGQPVLVGTTSVEKSEIISKLLDKEGIPHEVLNAKYHEQEAKIIERAGVKGAVTVATNMAGRGADIVIGGGKRGDEAWKEVAQLGGLHVIGTERHEARRIDNQLRGRTGRQGEPGSSRFYVALDDTIMKILGGEIIARLMSFVRISDDTPIENRLISKQIEIAQKKIENLNFDARKRIVEYDDVMNQHREIFYARRKNFLLRFELAEEKVMEENKVMVLSMPQYTDKRKEYEPKIQESKRQIKNAIRNIFYEVFDHKLKNKELERGDEKIKRSIQNFLNLVPEELMCRILNLSKTSLELELINKFKSFKNKEDRNEFWDEILDSCINFKFEEFGDDLYRLTKILLLQSMDNMWVEHLETMKDIKEGVILQQYAQKDPLIEYKNKAYVVFQEFLQKVN</sequence>
<dbReference type="InterPro" id="IPR014018">
    <property type="entry name" value="SecA_motor_DEAD"/>
</dbReference>
<dbReference type="InterPro" id="IPR036670">
    <property type="entry name" value="SecA_X-link_sf"/>
</dbReference>
<dbReference type="Gene3D" id="3.40.50.300">
    <property type="entry name" value="P-loop containing nucleotide triphosphate hydrolases"/>
    <property type="match status" value="3"/>
</dbReference>
<dbReference type="PROSITE" id="PS51194">
    <property type="entry name" value="HELICASE_CTER"/>
    <property type="match status" value="1"/>
</dbReference>
<evidence type="ECO:0000256" key="4">
    <source>
        <dbReference type="ARBA" id="ARBA00022475"/>
    </source>
</evidence>
<dbReference type="GO" id="GO:0031522">
    <property type="term" value="C:cell envelope Sec protein transport complex"/>
    <property type="evidence" value="ECO:0007669"/>
    <property type="project" value="TreeGrafter"/>
</dbReference>
<organism evidence="16 17">
    <name type="scientific">Candidatus Dojkabacteria bacterium</name>
    <dbReference type="NCBI Taxonomy" id="2099670"/>
    <lineage>
        <taxon>Bacteria</taxon>
        <taxon>Candidatus Dojkabacteria</taxon>
    </lineage>
</organism>
<evidence type="ECO:0000256" key="6">
    <source>
        <dbReference type="ARBA" id="ARBA00022741"/>
    </source>
</evidence>
<keyword evidence="5" id="KW-0963">Cytoplasm</keyword>
<dbReference type="GO" id="GO:0005886">
    <property type="term" value="C:plasma membrane"/>
    <property type="evidence" value="ECO:0007669"/>
    <property type="project" value="TreeGrafter"/>
</dbReference>
<keyword evidence="8 12" id="KW-0653">Protein transport</keyword>
<dbReference type="Pfam" id="PF01043">
    <property type="entry name" value="SecA_PP_bind"/>
    <property type="match status" value="1"/>
</dbReference>
<keyword evidence="11" id="KW-0472">Membrane</keyword>
<dbReference type="GO" id="GO:0006605">
    <property type="term" value="P:protein targeting"/>
    <property type="evidence" value="ECO:0007669"/>
    <property type="project" value="InterPro"/>
</dbReference>
<evidence type="ECO:0000313" key="16">
    <source>
        <dbReference type="EMBL" id="RMD76971.1"/>
    </source>
</evidence>
<dbReference type="SUPFAM" id="SSF81767">
    <property type="entry name" value="Pre-protein crosslinking domain of SecA"/>
    <property type="match status" value="1"/>
</dbReference>
<dbReference type="CDD" id="cd18803">
    <property type="entry name" value="SF2_C_secA"/>
    <property type="match status" value="1"/>
</dbReference>
<dbReference type="SUPFAM" id="SSF81886">
    <property type="entry name" value="Helical scaffold and wing domains of SecA"/>
    <property type="match status" value="1"/>
</dbReference>
<evidence type="ECO:0000313" key="17">
    <source>
        <dbReference type="Proteomes" id="UP000269410"/>
    </source>
</evidence>
<dbReference type="GO" id="GO:0043952">
    <property type="term" value="P:protein transport by the Sec complex"/>
    <property type="evidence" value="ECO:0007669"/>
    <property type="project" value="UniProtKB-ARBA"/>
</dbReference>
<dbReference type="InterPro" id="IPR036266">
    <property type="entry name" value="SecA_Wing/Scaffold_sf"/>
</dbReference>
<dbReference type="SMART" id="SM00957">
    <property type="entry name" value="SecA_DEAD"/>
    <property type="match status" value="1"/>
</dbReference>
<feature type="domain" description="Helicase C-terminal" evidence="14">
    <location>
        <begin position="483"/>
        <end position="674"/>
    </location>
</feature>
<dbReference type="FunFam" id="3.40.50.300:FF:000113">
    <property type="entry name" value="Preprotein translocase subunit SecA"/>
    <property type="match status" value="1"/>
</dbReference>
<evidence type="ECO:0000256" key="7">
    <source>
        <dbReference type="ARBA" id="ARBA00022840"/>
    </source>
</evidence>
<protein>
    <recommendedName>
        <fullName evidence="12">Protein translocase subunit SecA</fullName>
    </recommendedName>
</protein>
<dbReference type="InterPro" id="IPR014001">
    <property type="entry name" value="Helicase_ATP-bd"/>
</dbReference>
<evidence type="ECO:0000256" key="12">
    <source>
        <dbReference type="RuleBase" id="RU003874"/>
    </source>
</evidence>
<dbReference type="PROSITE" id="PS51196">
    <property type="entry name" value="SECA_MOTOR_DEAD"/>
    <property type="match status" value="1"/>
</dbReference>
<keyword evidence="6 12" id="KW-0547">Nucleotide-binding</keyword>
<keyword evidence="10 12" id="KW-0811">Translocation</keyword>
<feature type="non-terminal residue" evidence="16">
    <location>
        <position position="893"/>
    </location>
</feature>
<dbReference type="PROSITE" id="PS51192">
    <property type="entry name" value="HELICASE_ATP_BIND_1"/>
    <property type="match status" value="1"/>
</dbReference>
<evidence type="ECO:0000256" key="1">
    <source>
        <dbReference type="ARBA" id="ARBA00004170"/>
    </source>
</evidence>
<comment type="similarity">
    <text evidence="2 12">Belongs to the SecA family.</text>
</comment>
<dbReference type="Pfam" id="PF07517">
    <property type="entry name" value="SecA_DEAD"/>
    <property type="match status" value="1"/>
</dbReference>
<evidence type="ECO:0000256" key="8">
    <source>
        <dbReference type="ARBA" id="ARBA00022927"/>
    </source>
</evidence>
<dbReference type="Gene3D" id="1.10.3060.10">
    <property type="entry name" value="Helical scaffold and wing domains of SecA"/>
    <property type="match status" value="2"/>
</dbReference>
<evidence type="ECO:0000259" key="14">
    <source>
        <dbReference type="PROSITE" id="PS51194"/>
    </source>
</evidence>
<evidence type="ECO:0000256" key="3">
    <source>
        <dbReference type="ARBA" id="ARBA00022448"/>
    </source>
</evidence>
<dbReference type="SMART" id="SM00958">
    <property type="entry name" value="SecA_PP_bind"/>
    <property type="match status" value="1"/>
</dbReference>
<dbReference type="Pfam" id="PF07516">
    <property type="entry name" value="SecA_SW"/>
    <property type="match status" value="1"/>
</dbReference>
<proteinExistence type="inferred from homology"/>
<dbReference type="FunFam" id="3.90.1440.10:FF:000003">
    <property type="entry name" value="Preprotein translocase SecA subunit"/>
    <property type="match status" value="1"/>
</dbReference>
<dbReference type="InterPro" id="IPR011116">
    <property type="entry name" value="SecA_Wing/Scaffold"/>
</dbReference>
<keyword evidence="7 12" id="KW-0067">ATP-binding</keyword>
<evidence type="ECO:0000259" key="15">
    <source>
        <dbReference type="PROSITE" id="PS51196"/>
    </source>
</evidence>
<dbReference type="CDD" id="cd17928">
    <property type="entry name" value="DEXDc_SecA"/>
    <property type="match status" value="1"/>
</dbReference>
<evidence type="ECO:0000256" key="2">
    <source>
        <dbReference type="ARBA" id="ARBA00007650"/>
    </source>
</evidence>
<dbReference type="PRINTS" id="PR00906">
    <property type="entry name" value="SECA"/>
</dbReference>
<dbReference type="AlphaFoldDB" id="A0A3M0Z1R1"/>
<keyword evidence="3 12" id="KW-0813">Transport</keyword>
<dbReference type="Gene3D" id="3.90.1440.10">
    <property type="entry name" value="SecA, preprotein cross-linking domain"/>
    <property type="match status" value="1"/>
</dbReference>
<dbReference type="InterPro" id="IPR011115">
    <property type="entry name" value="SecA_DEAD"/>
</dbReference>
<dbReference type="NCBIfam" id="TIGR00963">
    <property type="entry name" value="secA"/>
    <property type="match status" value="1"/>
</dbReference>
<dbReference type="GO" id="GO:0005524">
    <property type="term" value="F:ATP binding"/>
    <property type="evidence" value="ECO:0007669"/>
    <property type="project" value="UniProtKB-KW"/>
</dbReference>
<comment type="subcellular location">
    <subcellularLocation>
        <location evidence="1">Membrane</location>
        <topology evidence="1">Peripheral membrane protein</topology>
    </subcellularLocation>
</comment>
<feature type="domain" description="SecA family profile" evidence="15">
    <location>
        <begin position="1"/>
        <end position="648"/>
    </location>
</feature>
<dbReference type="GO" id="GO:0017038">
    <property type="term" value="P:protein import"/>
    <property type="evidence" value="ECO:0007669"/>
    <property type="project" value="InterPro"/>
</dbReference>
<dbReference type="InterPro" id="IPR000185">
    <property type="entry name" value="SecA"/>
</dbReference>
<gene>
    <name evidence="16" type="primary">secA</name>
    <name evidence="16" type="ORF">D6810_02400</name>
</gene>
<evidence type="ECO:0000256" key="11">
    <source>
        <dbReference type="ARBA" id="ARBA00023136"/>
    </source>
</evidence>
<evidence type="ECO:0000259" key="13">
    <source>
        <dbReference type="PROSITE" id="PS51192"/>
    </source>
</evidence>
<dbReference type="PANTHER" id="PTHR30612:SF0">
    <property type="entry name" value="CHLOROPLAST PROTEIN-TRANSPORTING ATPASE"/>
    <property type="match status" value="1"/>
</dbReference>
<dbReference type="GO" id="GO:0006886">
    <property type="term" value="P:intracellular protein transport"/>
    <property type="evidence" value="ECO:0007669"/>
    <property type="project" value="InterPro"/>
</dbReference>
<dbReference type="GO" id="GO:0005829">
    <property type="term" value="C:cytosol"/>
    <property type="evidence" value="ECO:0007669"/>
    <property type="project" value="TreeGrafter"/>
</dbReference>
<name>A0A3M0Z1R1_9BACT</name>
<keyword evidence="4" id="KW-1003">Cell membrane</keyword>
<dbReference type="InterPro" id="IPR001650">
    <property type="entry name" value="Helicase_C-like"/>
</dbReference>
<dbReference type="Pfam" id="PF21090">
    <property type="entry name" value="P-loop_SecA"/>
    <property type="match status" value="2"/>
</dbReference>
<evidence type="ECO:0000256" key="5">
    <source>
        <dbReference type="ARBA" id="ARBA00022490"/>
    </source>
</evidence>
<keyword evidence="9" id="KW-1278">Translocase</keyword>
<evidence type="ECO:0000256" key="10">
    <source>
        <dbReference type="ARBA" id="ARBA00023010"/>
    </source>
</evidence>
<reference evidence="16 17" key="1">
    <citation type="submission" date="2018-10" db="EMBL/GenBank/DDBJ databases">
        <title>Thermophilic Lithotrophy and Phototrophy in an Intertidal, Iron-rich, Geothermal Spring.</title>
        <authorList>
            <person name="Ward L.M."/>
            <person name="Idei A."/>
            <person name="Nakagawa M."/>
            <person name="Ueno Y."/>
            <person name="Fischer W."/>
            <person name="Mcglynn S.E."/>
        </authorList>
    </citation>
    <scope>NUCLEOTIDE SEQUENCE [LARGE SCALE GENOMIC DNA]</scope>
    <source>
        <strain evidence="16">J137</strain>
    </source>
</reference>
<dbReference type="HAMAP" id="MF_01382">
    <property type="entry name" value="SecA"/>
    <property type="match status" value="1"/>
</dbReference>
<evidence type="ECO:0000256" key="9">
    <source>
        <dbReference type="ARBA" id="ARBA00022967"/>
    </source>
</evidence>
<dbReference type="PANTHER" id="PTHR30612">
    <property type="entry name" value="SECA INNER MEMBRANE COMPONENT OF SEC PROTEIN SECRETION SYSTEM"/>
    <property type="match status" value="1"/>
</dbReference>
<dbReference type="Proteomes" id="UP000269410">
    <property type="component" value="Unassembled WGS sequence"/>
</dbReference>
<comment type="caution">
    <text evidence="16">The sequence shown here is derived from an EMBL/GenBank/DDBJ whole genome shotgun (WGS) entry which is preliminary data.</text>
</comment>
<accession>A0A3M0Z1R1</accession>
<feature type="domain" description="Helicase ATP-binding" evidence="13">
    <location>
        <begin position="117"/>
        <end position="313"/>
    </location>
</feature>
<dbReference type="InterPro" id="IPR027417">
    <property type="entry name" value="P-loop_NTPase"/>
</dbReference>
<dbReference type="SUPFAM" id="SSF52540">
    <property type="entry name" value="P-loop containing nucleoside triphosphate hydrolases"/>
    <property type="match status" value="2"/>
</dbReference>
<dbReference type="InterPro" id="IPR011130">
    <property type="entry name" value="SecA_preprotein_X-link_dom"/>
</dbReference>
<dbReference type="EMBL" id="RFKV01000078">
    <property type="protein sequence ID" value="RMD76971.1"/>
    <property type="molecule type" value="Genomic_DNA"/>
</dbReference>